<dbReference type="InterPro" id="IPR001544">
    <property type="entry name" value="Aminotrans_IV"/>
</dbReference>
<dbReference type="InterPro" id="IPR043132">
    <property type="entry name" value="BCAT-like_C"/>
</dbReference>
<dbReference type="PANTHER" id="PTHR42743">
    <property type="entry name" value="AMINO-ACID AMINOTRANSFERASE"/>
    <property type="match status" value="1"/>
</dbReference>
<name>A0ABS4KT70_9CLOT</name>
<keyword evidence="3" id="KW-0808">Transferase</keyword>
<dbReference type="Gene3D" id="3.30.470.10">
    <property type="match status" value="1"/>
</dbReference>
<comment type="cofactor">
    <cofactor evidence="1">
        <name>pyridoxal 5'-phosphate</name>
        <dbReference type="ChEBI" id="CHEBI:597326"/>
    </cofactor>
</comment>
<keyword evidence="3" id="KW-0032">Aminotransferase</keyword>
<accession>A0ABS4KT70</accession>
<dbReference type="Pfam" id="PF01063">
    <property type="entry name" value="Aminotran_4"/>
    <property type="match status" value="1"/>
</dbReference>
<dbReference type="RefSeq" id="WP_245331562.1">
    <property type="nucleotide sequence ID" value="NZ_JAGGLM010000012.1"/>
</dbReference>
<comment type="similarity">
    <text evidence="2">Belongs to the class-IV pyridoxal-phosphate-dependent aminotransferase family.</text>
</comment>
<dbReference type="EC" id="2.6.1.42" evidence="3"/>
<dbReference type="InterPro" id="IPR043131">
    <property type="entry name" value="BCAT-like_N"/>
</dbReference>
<dbReference type="SUPFAM" id="SSF56752">
    <property type="entry name" value="D-aminoacid aminotransferase-like PLP-dependent enzymes"/>
    <property type="match status" value="1"/>
</dbReference>
<dbReference type="InterPro" id="IPR036038">
    <property type="entry name" value="Aminotransferase-like"/>
</dbReference>
<dbReference type="EMBL" id="JAGGLM010000012">
    <property type="protein sequence ID" value="MBP2033233.1"/>
    <property type="molecule type" value="Genomic_DNA"/>
</dbReference>
<dbReference type="Proteomes" id="UP001519307">
    <property type="component" value="Unassembled WGS sequence"/>
</dbReference>
<dbReference type="GO" id="GO:0004084">
    <property type="term" value="F:branched-chain-amino-acid transaminase activity"/>
    <property type="evidence" value="ECO:0007669"/>
    <property type="project" value="UniProtKB-EC"/>
</dbReference>
<dbReference type="CDD" id="cd00449">
    <property type="entry name" value="PLPDE_IV"/>
    <property type="match status" value="1"/>
</dbReference>
<evidence type="ECO:0000256" key="1">
    <source>
        <dbReference type="ARBA" id="ARBA00001933"/>
    </source>
</evidence>
<proteinExistence type="inferred from homology"/>
<evidence type="ECO:0000313" key="4">
    <source>
        <dbReference type="Proteomes" id="UP001519307"/>
    </source>
</evidence>
<gene>
    <name evidence="3" type="ORF">J2Z42_001936</name>
</gene>
<comment type="caution">
    <text evidence="3">The sequence shown here is derived from an EMBL/GenBank/DDBJ whole genome shotgun (WGS) entry which is preliminary data.</text>
</comment>
<organism evidence="3 4">
    <name type="scientific">Clostridium algifaecis</name>
    <dbReference type="NCBI Taxonomy" id="1472040"/>
    <lineage>
        <taxon>Bacteria</taxon>
        <taxon>Bacillati</taxon>
        <taxon>Bacillota</taxon>
        <taxon>Clostridia</taxon>
        <taxon>Eubacteriales</taxon>
        <taxon>Clostridiaceae</taxon>
        <taxon>Clostridium</taxon>
    </lineage>
</organism>
<reference evidence="3 4" key="1">
    <citation type="submission" date="2021-03" db="EMBL/GenBank/DDBJ databases">
        <title>Genomic Encyclopedia of Type Strains, Phase IV (KMG-IV): sequencing the most valuable type-strain genomes for metagenomic binning, comparative biology and taxonomic classification.</title>
        <authorList>
            <person name="Goeker M."/>
        </authorList>
    </citation>
    <scope>NUCLEOTIDE SEQUENCE [LARGE SCALE GENOMIC DNA]</scope>
    <source>
        <strain evidence="3 4">DSM 28783</strain>
    </source>
</reference>
<sequence length="274" mass="31930">MDKCTNEFFMLNDDIKHSHEFNDKEIKTGRSLYEVIRIIDAKPLFLEKHMARMKNSAKVANLKLWLSIEKVKKNILKLIEVNNINIGNIKIVFNFNDENNFFAYFIEHHYPDTEDYKNGVDTILYSAERENPNAKIINVDFRKLVDIRIKKKNVYEAILVDKKGYITEGSRSNVFFVKGDRLITAPLEQVLPGTTRQVILEICGEMNINVIEKKINHNDIDEFDALFICGTSPKVLPVKLVDNFQFRSSQNKIVNEIMKNYDIKVENNIKNLIL</sequence>
<protein>
    <submittedName>
        <fullName evidence="3">Branched-chain amino acid aminotransferase</fullName>
        <ecNumber evidence="3">2.6.1.42</ecNumber>
    </submittedName>
</protein>
<evidence type="ECO:0000313" key="3">
    <source>
        <dbReference type="EMBL" id="MBP2033233.1"/>
    </source>
</evidence>
<dbReference type="PANTHER" id="PTHR42743:SF11">
    <property type="entry name" value="AMINODEOXYCHORISMATE LYASE"/>
    <property type="match status" value="1"/>
</dbReference>
<evidence type="ECO:0000256" key="2">
    <source>
        <dbReference type="ARBA" id="ARBA00009320"/>
    </source>
</evidence>
<dbReference type="Gene3D" id="3.20.10.10">
    <property type="entry name" value="D-amino Acid Aminotransferase, subunit A, domain 2"/>
    <property type="match status" value="1"/>
</dbReference>
<dbReference type="InterPro" id="IPR050571">
    <property type="entry name" value="Class-IV_PLP-Dep_Aminotrnsfr"/>
</dbReference>
<keyword evidence="4" id="KW-1185">Reference proteome</keyword>